<organism evidence="7 8">
    <name type="scientific">Lapidilactobacillus mulanensis</name>
    <dbReference type="NCBI Taxonomy" id="2485999"/>
    <lineage>
        <taxon>Bacteria</taxon>
        <taxon>Bacillati</taxon>
        <taxon>Bacillota</taxon>
        <taxon>Bacilli</taxon>
        <taxon>Lactobacillales</taxon>
        <taxon>Lactobacillaceae</taxon>
        <taxon>Lapidilactobacillus</taxon>
    </lineage>
</organism>
<gene>
    <name evidence="6 7" type="primary">prmA</name>
    <name evidence="7" type="ORF">ACFQ4L_06735</name>
</gene>
<dbReference type="InterPro" id="IPR050078">
    <property type="entry name" value="Ribosomal_L11_MeTrfase_PrmA"/>
</dbReference>
<evidence type="ECO:0000256" key="4">
    <source>
        <dbReference type="ARBA" id="ARBA00022679"/>
    </source>
</evidence>
<evidence type="ECO:0000256" key="6">
    <source>
        <dbReference type="HAMAP-Rule" id="MF_00735"/>
    </source>
</evidence>
<dbReference type="InterPro" id="IPR004498">
    <property type="entry name" value="Ribosomal_PrmA_MeTrfase"/>
</dbReference>
<dbReference type="EMBL" id="JBHTOF010000080">
    <property type="protein sequence ID" value="MFD1465754.1"/>
    <property type="molecule type" value="Genomic_DNA"/>
</dbReference>
<evidence type="ECO:0000313" key="8">
    <source>
        <dbReference type="Proteomes" id="UP001597244"/>
    </source>
</evidence>
<keyword evidence="3 6" id="KW-0489">Methyltransferase</keyword>
<dbReference type="EC" id="2.1.1.-" evidence="6"/>
<dbReference type="GO" id="GO:0005840">
    <property type="term" value="C:ribosome"/>
    <property type="evidence" value="ECO:0007669"/>
    <property type="project" value="UniProtKB-KW"/>
</dbReference>
<keyword evidence="4 6" id="KW-0808">Transferase</keyword>
<keyword evidence="2 6" id="KW-0963">Cytoplasm</keyword>
<comment type="similarity">
    <text evidence="1 6">Belongs to the methyltransferase superfamily. PrmA family.</text>
</comment>
<evidence type="ECO:0000256" key="2">
    <source>
        <dbReference type="ARBA" id="ARBA00022490"/>
    </source>
</evidence>
<comment type="catalytic activity">
    <reaction evidence="6">
        <text>L-lysyl-[protein] + 3 S-adenosyl-L-methionine = N(6),N(6),N(6)-trimethyl-L-lysyl-[protein] + 3 S-adenosyl-L-homocysteine + 3 H(+)</text>
        <dbReference type="Rhea" id="RHEA:54192"/>
        <dbReference type="Rhea" id="RHEA-COMP:9752"/>
        <dbReference type="Rhea" id="RHEA-COMP:13826"/>
        <dbReference type="ChEBI" id="CHEBI:15378"/>
        <dbReference type="ChEBI" id="CHEBI:29969"/>
        <dbReference type="ChEBI" id="CHEBI:57856"/>
        <dbReference type="ChEBI" id="CHEBI:59789"/>
        <dbReference type="ChEBI" id="CHEBI:61961"/>
    </reaction>
</comment>
<dbReference type="Proteomes" id="UP001597244">
    <property type="component" value="Unassembled WGS sequence"/>
</dbReference>
<sequence>MFKKLRIKASTKRSAIQDIKGSAMNWLQVKLIVAVADVEIIANVLEELGSGGVQISDDPQFDSDISAGQEAVIAFLPEEIDQQDFLSQLQQRIQLLLTENLFETTPRLLTKTVSESNWTNTWQDHYQPVRVTRYVTVVPEWIDYSTQREDEILVKLNPGKSFGTGMHPTTQLAISCLELTMRGNERVFDVGTGSGILSIVADKFGAQSIIATELDEAALGFTQENFELNQVEQKIKLLAGSLLSPIDTQADLIVANMLPEALIPLLPQLDQHLLPNGQVILTGIIKAQATKIKAEIQAQGFLIDLTLHSEQWVCYRLKRQSESV</sequence>
<keyword evidence="7" id="KW-0687">Ribonucleoprotein</keyword>
<dbReference type="InterPro" id="IPR029063">
    <property type="entry name" value="SAM-dependent_MTases_sf"/>
</dbReference>
<keyword evidence="5 6" id="KW-0949">S-adenosyl-L-methionine</keyword>
<dbReference type="GO" id="GO:0008168">
    <property type="term" value="F:methyltransferase activity"/>
    <property type="evidence" value="ECO:0007669"/>
    <property type="project" value="UniProtKB-KW"/>
</dbReference>
<evidence type="ECO:0000256" key="5">
    <source>
        <dbReference type="ARBA" id="ARBA00022691"/>
    </source>
</evidence>
<proteinExistence type="inferred from homology"/>
<dbReference type="SUPFAM" id="SSF53335">
    <property type="entry name" value="S-adenosyl-L-methionine-dependent methyltransferases"/>
    <property type="match status" value="1"/>
</dbReference>
<evidence type="ECO:0000256" key="1">
    <source>
        <dbReference type="ARBA" id="ARBA00009741"/>
    </source>
</evidence>
<dbReference type="HAMAP" id="MF_00735">
    <property type="entry name" value="Methyltr_PrmA"/>
    <property type="match status" value="1"/>
</dbReference>
<dbReference type="NCBIfam" id="TIGR00406">
    <property type="entry name" value="prmA"/>
    <property type="match status" value="1"/>
</dbReference>
<dbReference type="PIRSF" id="PIRSF000401">
    <property type="entry name" value="RPL11_MTase"/>
    <property type="match status" value="1"/>
</dbReference>
<dbReference type="PANTHER" id="PTHR43648:SF1">
    <property type="entry name" value="ELECTRON TRANSFER FLAVOPROTEIN BETA SUBUNIT LYSINE METHYLTRANSFERASE"/>
    <property type="match status" value="1"/>
</dbReference>
<accession>A0ABW4DQJ2</accession>
<dbReference type="CDD" id="cd02440">
    <property type="entry name" value="AdoMet_MTases"/>
    <property type="match status" value="1"/>
</dbReference>
<protein>
    <recommendedName>
        <fullName evidence="6">Ribosomal protein L11 methyltransferase</fullName>
        <shortName evidence="6">L11 Mtase</shortName>
        <ecNumber evidence="6">2.1.1.-</ecNumber>
    </recommendedName>
</protein>
<comment type="caution">
    <text evidence="6">Lacks conserved residue(s) required for the propagation of feature annotation.</text>
</comment>
<name>A0ABW4DQJ2_9LACO</name>
<comment type="function">
    <text evidence="6">Methylates ribosomal protein L11.</text>
</comment>
<keyword evidence="7" id="KW-0689">Ribosomal protein</keyword>
<reference evidence="8" key="1">
    <citation type="journal article" date="2019" name="Int. J. Syst. Evol. Microbiol.">
        <title>The Global Catalogue of Microorganisms (GCM) 10K type strain sequencing project: providing services to taxonomists for standard genome sequencing and annotation.</title>
        <authorList>
            <consortium name="The Broad Institute Genomics Platform"/>
            <consortium name="The Broad Institute Genome Sequencing Center for Infectious Disease"/>
            <person name="Wu L."/>
            <person name="Ma J."/>
        </authorList>
    </citation>
    <scope>NUCLEOTIDE SEQUENCE [LARGE SCALE GENOMIC DNA]</scope>
    <source>
        <strain evidence="8">CCM 8951</strain>
    </source>
</reference>
<comment type="subcellular location">
    <subcellularLocation>
        <location evidence="6">Cytoplasm</location>
    </subcellularLocation>
</comment>
<dbReference type="PANTHER" id="PTHR43648">
    <property type="entry name" value="ELECTRON TRANSFER FLAVOPROTEIN BETA SUBUNIT LYSINE METHYLTRANSFERASE"/>
    <property type="match status" value="1"/>
</dbReference>
<dbReference type="Pfam" id="PF06325">
    <property type="entry name" value="PrmA"/>
    <property type="match status" value="1"/>
</dbReference>
<dbReference type="Gene3D" id="3.40.50.150">
    <property type="entry name" value="Vaccinia Virus protein VP39"/>
    <property type="match status" value="1"/>
</dbReference>
<dbReference type="GO" id="GO:0032259">
    <property type="term" value="P:methylation"/>
    <property type="evidence" value="ECO:0007669"/>
    <property type="project" value="UniProtKB-KW"/>
</dbReference>
<evidence type="ECO:0000256" key="3">
    <source>
        <dbReference type="ARBA" id="ARBA00022603"/>
    </source>
</evidence>
<comment type="caution">
    <text evidence="7">The sequence shown here is derived from an EMBL/GenBank/DDBJ whole genome shotgun (WGS) entry which is preliminary data.</text>
</comment>
<keyword evidence="8" id="KW-1185">Reference proteome</keyword>
<evidence type="ECO:0000313" key="7">
    <source>
        <dbReference type="EMBL" id="MFD1465754.1"/>
    </source>
</evidence>